<dbReference type="InterPro" id="IPR000310">
    <property type="entry name" value="Orn/Lys/Arg_deCO2ase_major_dom"/>
</dbReference>
<gene>
    <name evidence="4" type="ORF">SAMN05192585_11180</name>
</gene>
<dbReference type="InterPro" id="IPR015424">
    <property type="entry name" value="PyrdxlP-dep_Trfase"/>
</dbReference>
<feature type="domain" description="Orn/Lys/Arg decarboxylases family 1 pyridoxal-P attachment site" evidence="3">
    <location>
        <begin position="3"/>
        <end position="272"/>
    </location>
</feature>
<dbReference type="InterPro" id="IPR052357">
    <property type="entry name" value="Orn_Lys_Arg_decarboxylase-I"/>
</dbReference>
<dbReference type="PANTHER" id="PTHR43277">
    <property type="entry name" value="ARGININE DECARBOXYLASE"/>
    <property type="match status" value="1"/>
</dbReference>
<dbReference type="EMBL" id="FNID01000011">
    <property type="protein sequence ID" value="SDN11393.1"/>
    <property type="molecule type" value="Genomic_DNA"/>
</dbReference>
<accession>A0A1G9YSI0</accession>
<dbReference type="RefSeq" id="WP_162840328.1">
    <property type="nucleotide sequence ID" value="NZ_FNID01000011.1"/>
</dbReference>
<reference evidence="4 5" key="1">
    <citation type="submission" date="2016-10" db="EMBL/GenBank/DDBJ databases">
        <authorList>
            <person name="de Groot N.N."/>
        </authorList>
    </citation>
    <scope>NUCLEOTIDE SEQUENCE [LARGE SCALE GENOMIC DNA]</scope>
    <source>
        <strain evidence="4 5">CGMCC 1.5012</strain>
    </source>
</reference>
<dbReference type="GO" id="GO:0003824">
    <property type="term" value="F:catalytic activity"/>
    <property type="evidence" value="ECO:0007669"/>
    <property type="project" value="InterPro"/>
</dbReference>
<dbReference type="Gene3D" id="3.40.640.10">
    <property type="entry name" value="Type I PLP-dependent aspartate aminotransferase-like (Major domain)"/>
    <property type="match status" value="1"/>
</dbReference>
<keyword evidence="5" id="KW-1185">Reference proteome</keyword>
<dbReference type="SUPFAM" id="SSF53383">
    <property type="entry name" value="PLP-dependent transferases"/>
    <property type="match status" value="1"/>
</dbReference>
<dbReference type="InterPro" id="IPR015421">
    <property type="entry name" value="PyrdxlP-dep_Trfase_major"/>
</dbReference>
<comment type="cofactor">
    <cofactor evidence="1">
        <name>pyridoxal 5'-phosphate</name>
        <dbReference type="ChEBI" id="CHEBI:597326"/>
    </cofactor>
</comment>
<evidence type="ECO:0000256" key="1">
    <source>
        <dbReference type="ARBA" id="ARBA00001933"/>
    </source>
</evidence>
<evidence type="ECO:0000256" key="2">
    <source>
        <dbReference type="ARBA" id="ARBA00022898"/>
    </source>
</evidence>
<dbReference type="Proteomes" id="UP000199182">
    <property type="component" value="Unassembled WGS sequence"/>
</dbReference>
<dbReference type="Pfam" id="PF01276">
    <property type="entry name" value="OKR_DC_1"/>
    <property type="match status" value="1"/>
</dbReference>
<evidence type="ECO:0000259" key="3">
    <source>
        <dbReference type="Pfam" id="PF01276"/>
    </source>
</evidence>
<organism evidence="4 5">
    <name type="scientific">Acetanaerobacterium elongatum</name>
    <dbReference type="NCBI Taxonomy" id="258515"/>
    <lineage>
        <taxon>Bacteria</taxon>
        <taxon>Bacillati</taxon>
        <taxon>Bacillota</taxon>
        <taxon>Clostridia</taxon>
        <taxon>Eubacteriales</taxon>
        <taxon>Oscillospiraceae</taxon>
        <taxon>Acetanaerobacterium</taxon>
    </lineage>
</organism>
<name>A0A1G9YSI0_9FIRM</name>
<dbReference type="SUPFAM" id="SSF55904">
    <property type="entry name" value="Ornithine decarboxylase C-terminal domain"/>
    <property type="match status" value="1"/>
</dbReference>
<dbReference type="PANTHER" id="PTHR43277:SF4">
    <property type="entry name" value="ARGININE DECARBOXYLASE"/>
    <property type="match status" value="1"/>
</dbReference>
<dbReference type="InterPro" id="IPR036633">
    <property type="entry name" value="Prn/Lys/Arg_de-COase_C_sf"/>
</dbReference>
<evidence type="ECO:0000313" key="5">
    <source>
        <dbReference type="Proteomes" id="UP000199182"/>
    </source>
</evidence>
<dbReference type="STRING" id="258515.SAMN05192585_11180"/>
<dbReference type="Gene3D" id="3.90.100.10">
    <property type="entry name" value="Orn/Lys/Arg decarboxylase, C-terminal domain"/>
    <property type="match status" value="1"/>
</dbReference>
<proteinExistence type="predicted"/>
<evidence type="ECO:0000313" key="4">
    <source>
        <dbReference type="EMBL" id="SDN11393.1"/>
    </source>
</evidence>
<sequence>METPIYKALTNILSKDASRFHMPGHKGRDYCGLFGGVMQYDITEIQGADSLYEAGEAILRCEEWLADYYGAKRSLISCQGSTLCIQTMLSLVRHRGSRLVIGRNAHVAASNAMALLDFEPVWVYPVTDSITGVTGAVTPEQVEVALRSQADVAAVYITSPSYYGVFSDIAAIAAVCSRYNVPLLVDNAHGAHLKAAGYPHPIAQGAAMCCDSAHKTLPVITGGAYLHIAQDEYVEPAKEAMAVFGSTSPSYLIMLSLDTCLSYLQDSAEKDFHALRSKIAVLEQLALQKGFTPIPNQGDHTRMLLCAYHLGYSGEQLAAHLRAFKVEPEYVGENTVVLLPSPLNTEQDFERLTNAINGIEPRDNIPALVPPPIKASVGCHPREAFMARKKIIPVRNSLGRIVAANKSSCPPGVPVVYCGELITEEAVRLLTAYGYETVTVIDNK</sequence>
<protein>
    <submittedName>
        <fullName evidence="4">Arginine/lysine/ornithine decarboxylase</fullName>
    </submittedName>
</protein>
<keyword evidence="2" id="KW-0663">Pyridoxal phosphate</keyword>
<dbReference type="AlphaFoldDB" id="A0A1G9YSI0"/>